<proteinExistence type="predicted"/>
<keyword evidence="2" id="KW-1185">Reference proteome</keyword>
<accession>A0ABR2HW87</accession>
<gene>
    <name evidence="1" type="ORF">M9Y10_016460</name>
</gene>
<dbReference type="EMBL" id="JAPFFF010000021">
    <property type="protein sequence ID" value="KAK8853914.1"/>
    <property type="molecule type" value="Genomic_DNA"/>
</dbReference>
<dbReference type="InterPro" id="IPR011989">
    <property type="entry name" value="ARM-like"/>
</dbReference>
<protein>
    <recommendedName>
        <fullName evidence="3">MMS19 nucleotide excision repair protein</fullName>
    </recommendedName>
</protein>
<dbReference type="Gene3D" id="1.25.10.10">
    <property type="entry name" value="Leucine-rich Repeat Variant"/>
    <property type="match status" value="1"/>
</dbReference>
<evidence type="ECO:0008006" key="3">
    <source>
        <dbReference type="Google" id="ProtNLM"/>
    </source>
</evidence>
<evidence type="ECO:0000313" key="2">
    <source>
        <dbReference type="Proteomes" id="UP001470230"/>
    </source>
</evidence>
<dbReference type="SUPFAM" id="SSF48371">
    <property type="entry name" value="ARM repeat"/>
    <property type="match status" value="1"/>
</dbReference>
<dbReference type="Proteomes" id="UP001470230">
    <property type="component" value="Unassembled WGS sequence"/>
</dbReference>
<evidence type="ECO:0000313" key="1">
    <source>
        <dbReference type="EMBL" id="KAK8853914.1"/>
    </source>
</evidence>
<comment type="caution">
    <text evidence="1">The sequence shown here is derived from an EMBL/GenBank/DDBJ whole genome shotgun (WGS) entry which is preliminary data.</text>
</comment>
<dbReference type="InterPro" id="IPR016024">
    <property type="entry name" value="ARM-type_fold"/>
</dbReference>
<name>A0ABR2HW87_9EUKA</name>
<organism evidence="1 2">
    <name type="scientific">Tritrichomonas musculus</name>
    <dbReference type="NCBI Taxonomy" id="1915356"/>
    <lineage>
        <taxon>Eukaryota</taxon>
        <taxon>Metamonada</taxon>
        <taxon>Parabasalia</taxon>
        <taxon>Tritrichomonadida</taxon>
        <taxon>Tritrichomonadidae</taxon>
        <taxon>Tritrichomonas</taxon>
    </lineage>
</organism>
<reference evidence="1 2" key="1">
    <citation type="submission" date="2024-04" db="EMBL/GenBank/DDBJ databases">
        <title>Tritrichomonas musculus Genome.</title>
        <authorList>
            <person name="Alves-Ferreira E."/>
            <person name="Grigg M."/>
            <person name="Lorenzi H."/>
            <person name="Galac M."/>
        </authorList>
    </citation>
    <scope>NUCLEOTIDE SEQUENCE [LARGE SCALE GENOMIC DNA]</scope>
    <source>
        <strain evidence="1 2">EAF2021</strain>
    </source>
</reference>
<sequence>MSVEVTDNDVSRYLFLLQKNFEADNEARSQAETEINNDGAKDILKSTLIFSEIVLKDDIPLPLVYLALAWLKKIFTPVPPITEDQISTKWLVFDDQYRNKVKMAIFRGLMFPDTRIISMASLTFAALLNIEKIKMFDLISEIYKLIEQPGYSELTKAGAINVLAEISGPNSLGGHTDVEEVQSLLVDIFSHIGSYYFESLNKSIDIRYNIVYAINTFLDVADILFKGKDTVISLISLTIKNLENVPLEKPEGSIVTPGSFYDILLSVLFKVIKIHYDNNEFVPNEIFDYTIEKIMNFDPRSNESMAKISYLLQFWTSIAKYELKILKKCKFIKKMQDIYNEKFKNIKFNSYPSYPIYRGFSETAMKKIADKLFDIMRLINPNDPNSEDLSVRLPHMFATCCLQVFFKIDPYGIFDCFKKNWFEVLIKYYEEISKQKKNASSEEFTPPPPLIWIQDHTLLLTVSIICRKIDFSMLNDFTMKLKSFFFDPFGGENSNYCILKDYVIGTCLIFNPIPKITDTCLFSLSKIFRRYPSFLKKEIFGLIFGWIKNNMTTNDPIIFLRILSLITTICSHKVFPFVHEDVQKDLLDNFSEFVKLFHIGVARQDAMISDIYRLSYIMMSSVAFAAIYKGSCGDEIKGLISSELTKLDELSTTNIDTYNYTKISQIINLFNTIFKYTAEIRYLQDWFLPVVNGYSKLLSPNSPIFEESLRGLCIVVRNLDRNEDNILIKVNQKVNDALNSNSPSIITTASYMRASLYEKFIKKKLPGYQELLNEFPSNYKWIINGCLSNTYFTREFYPLLLKSLALLISSCSEDIKNNHPEIIEDFLNQFNKYVKSPIEIRKDNKNDIEYANLFYEAMFAFARSIMECLPQDSQYVENRKLYQLLMVPLPKGYFDKLEFNFSDTSLLQFIEFLNQYNETFGTVGNIVLHRRVNFQILIHGMCSEKKYLEERALPVFEMIKKA</sequence>